<dbReference type="PROSITE" id="PS50850">
    <property type="entry name" value="MFS"/>
    <property type="match status" value="1"/>
</dbReference>
<gene>
    <name evidence="7" type="ORF">JYU34_012744</name>
</gene>
<feature type="transmembrane region" description="Helical" evidence="5">
    <location>
        <begin position="152"/>
        <end position="185"/>
    </location>
</feature>
<dbReference type="PANTHER" id="PTHR48021:SF46">
    <property type="entry name" value="MAJOR FACILITATOR SUPERFAMILY (MFS) PROFILE DOMAIN-CONTAINING PROTEIN"/>
    <property type="match status" value="1"/>
</dbReference>
<evidence type="ECO:0000259" key="6">
    <source>
        <dbReference type="PROSITE" id="PS50850"/>
    </source>
</evidence>
<reference evidence="7 8" key="1">
    <citation type="submission" date="2021-06" db="EMBL/GenBank/DDBJ databases">
        <title>A haploid diamondback moth (Plutella xylostella L.) genome assembly resolves 31 chromosomes and identifies a diamide resistance mutation.</title>
        <authorList>
            <person name="Ward C.M."/>
            <person name="Perry K.D."/>
            <person name="Baker G."/>
            <person name="Powis K."/>
            <person name="Heckel D.G."/>
            <person name="Baxter S.W."/>
        </authorList>
    </citation>
    <scope>NUCLEOTIDE SEQUENCE [LARGE SCALE GENOMIC DNA]</scope>
    <source>
        <strain evidence="7 8">LV</strain>
        <tissue evidence="7">Single pupa</tissue>
    </source>
</reference>
<keyword evidence="8" id="KW-1185">Reference proteome</keyword>
<keyword evidence="3 5" id="KW-1133">Transmembrane helix</keyword>
<protein>
    <recommendedName>
        <fullName evidence="6">Major facilitator superfamily (MFS) profile domain-containing protein</fullName>
    </recommendedName>
</protein>
<feature type="transmembrane region" description="Helical" evidence="5">
    <location>
        <begin position="348"/>
        <end position="375"/>
    </location>
</feature>
<feature type="transmembrane region" description="Helical" evidence="5">
    <location>
        <begin position="12"/>
        <end position="31"/>
    </location>
</feature>
<organism evidence="7 8">
    <name type="scientific">Plutella xylostella</name>
    <name type="common">Diamondback moth</name>
    <name type="synonym">Plutella maculipennis</name>
    <dbReference type="NCBI Taxonomy" id="51655"/>
    <lineage>
        <taxon>Eukaryota</taxon>
        <taxon>Metazoa</taxon>
        <taxon>Ecdysozoa</taxon>
        <taxon>Arthropoda</taxon>
        <taxon>Hexapoda</taxon>
        <taxon>Insecta</taxon>
        <taxon>Pterygota</taxon>
        <taxon>Neoptera</taxon>
        <taxon>Endopterygota</taxon>
        <taxon>Lepidoptera</taxon>
        <taxon>Glossata</taxon>
        <taxon>Ditrysia</taxon>
        <taxon>Yponomeutoidea</taxon>
        <taxon>Plutellidae</taxon>
        <taxon>Plutella</taxon>
    </lineage>
</organism>
<feature type="transmembrane region" description="Helical" evidence="5">
    <location>
        <begin position="80"/>
        <end position="104"/>
    </location>
</feature>
<evidence type="ECO:0000256" key="4">
    <source>
        <dbReference type="ARBA" id="ARBA00023136"/>
    </source>
</evidence>
<evidence type="ECO:0000256" key="3">
    <source>
        <dbReference type="ARBA" id="ARBA00022989"/>
    </source>
</evidence>
<dbReference type="PANTHER" id="PTHR48021">
    <property type="match status" value="1"/>
</dbReference>
<feature type="transmembrane region" description="Helical" evidence="5">
    <location>
        <begin position="281"/>
        <end position="303"/>
    </location>
</feature>
<evidence type="ECO:0000256" key="5">
    <source>
        <dbReference type="SAM" id="Phobius"/>
    </source>
</evidence>
<proteinExistence type="predicted"/>
<evidence type="ECO:0000313" key="7">
    <source>
        <dbReference type="EMBL" id="KAG7302781.1"/>
    </source>
</evidence>
<dbReference type="SUPFAM" id="SSF103473">
    <property type="entry name" value="MFS general substrate transporter"/>
    <property type="match status" value="1"/>
</dbReference>
<name>A0ABQ7QC20_PLUXY</name>
<evidence type="ECO:0000313" key="8">
    <source>
        <dbReference type="Proteomes" id="UP000823941"/>
    </source>
</evidence>
<dbReference type="Pfam" id="PF00083">
    <property type="entry name" value="Sugar_tr"/>
    <property type="match status" value="1"/>
</dbReference>
<feature type="transmembrane region" description="Helical" evidence="5">
    <location>
        <begin position="420"/>
        <end position="439"/>
    </location>
</feature>
<keyword evidence="4 5" id="KW-0472">Membrane</keyword>
<dbReference type="InterPro" id="IPR050549">
    <property type="entry name" value="MFS_Trehalose_Transporter"/>
</dbReference>
<dbReference type="Proteomes" id="UP000823941">
    <property type="component" value="Chromosome 17"/>
</dbReference>
<evidence type="ECO:0000256" key="1">
    <source>
        <dbReference type="ARBA" id="ARBA00004141"/>
    </source>
</evidence>
<feature type="domain" description="Major facilitator superfamily (MFS) profile" evidence="6">
    <location>
        <begin position="8"/>
        <end position="443"/>
    </location>
</feature>
<feature type="transmembrane region" description="Helical" evidence="5">
    <location>
        <begin position="110"/>
        <end position="131"/>
    </location>
</feature>
<sequence>MDSGDRKVQYITTFCVSIASLTVGVITAWSTPVLMKLHNNETDISITDREISWMLAMNEPGFMSGSLATRFVCDRLGRRATLLASALPYVVGAVFALSAVHGWMLCLSQFLWGSGTGMIGTVVPIYLAEIADKDIRGTLSLSTRVMFSLGSLMMMAIGSFVSYYVINCLLLVLPVGYFCACLWIPESPYYHLKEGRVGAARKELGRLKGFRNGKTLDDELALLQANVQNEMKRSSSVWELFTGPQYRKAIVIAAGLKMAQIMSGAKTIQQYLGRIVQESRVHLSLSTVLIVFGLVRFVVGLMSTMLVDRFGRRPFLYNSFFSTGLFLALVGTYFFLKEVIKIEDTFLSHIAFIPFTGIVISNVISTLGYISLIFVIPAEIFPINVKAVAMTSLNIFGGIVGFITTLSYQTIKDVTGLYGVFWIFAGVTFLGALFVILFVPETKGKSLQEIQVLLQGNLGKDVDETEELHKERNGAVCASIDGTELQVLNDKVNNV</sequence>
<feature type="transmembrane region" description="Helical" evidence="5">
    <location>
        <begin position="387"/>
        <end position="408"/>
    </location>
</feature>
<dbReference type="InterPro" id="IPR036259">
    <property type="entry name" value="MFS_trans_sf"/>
</dbReference>
<feature type="transmembrane region" description="Helical" evidence="5">
    <location>
        <begin position="315"/>
        <end position="336"/>
    </location>
</feature>
<dbReference type="EMBL" id="JAHIBW010000017">
    <property type="protein sequence ID" value="KAG7302781.1"/>
    <property type="molecule type" value="Genomic_DNA"/>
</dbReference>
<keyword evidence="2 5" id="KW-0812">Transmembrane</keyword>
<evidence type="ECO:0000256" key="2">
    <source>
        <dbReference type="ARBA" id="ARBA00022692"/>
    </source>
</evidence>
<comment type="subcellular location">
    <subcellularLocation>
        <location evidence="1">Membrane</location>
        <topology evidence="1">Multi-pass membrane protein</topology>
    </subcellularLocation>
</comment>
<dbReference type="Gene3D" id="1.20.1250.20">
    <property type="entry name" value="MFS general substrate transporter like domains"/>
    <property type="match status" value="1"/>
</dbReference>
<accession>A0ABQ7QC20</accession>
<comment type="caution">
    <text evidence="7">The sequence shown here is derived from an EMBL/GenBank/DDBJ whole genome shotgun (WGS) entry which is preliminary data.</text>
</comment>
<dbReference type="InterPro" id="IPR020846">
    <property type="entry name" value="MFS_dom"/>
</dbReference>
<dbReference type="InterPro" id="IPR005828">
    <property type="entry name" value="MFS_sugar_transport-like"/>
</dbReference>